<dbReference type="RefSeq" id="WP_381528652.1">
    <property type="nucleotide sequence ID" value="NZ_JBHULN010000036.1"/>
</dbReference>
<sequence length="139" mass="16339">MSQTKNQKKSDFLKLIMSDLEFTSCDKEEVARYMEEEGLDRDSIIKEGMKGIKQIRLHAQAMKTQREMNSTQYIKDKALKWVEGLLNNVNFSFPEFAKSHELVLHNRNIEAFTEEDIKNTLTSYFYLKFTDNEGKNVNE</sequence>
<dbReference type="EMBL" id="JBHULN010000036">
    <property type="protein sequence ID" value="MFD2574626.1"/>
    <property type="molecule type" value="Genomic_DNA"/>
</dbReference>
<accession>A0ABW5MEV0</accession>
<gene>
    <name evidence="1" type="ORF">ACFSUS_28600</name>
</gene>
<evidence type="ECO:0000313" key="1">
    <source>
        <dbReference type="EMBL" id="MFD2574626.1"/>
    </source>
</evidence>
<organism evidence="1 2">
    <name type="scientific">Spirosoma soli</name>
    <dbReference type="NCBI Taxonomy" id="1770529"/>
    <lineage>
        <taxon>Bacteria</taxon>
        <taxon>Pseudomonadati</taxon>
        <taxon>Bacteroidota</taxon>
        <taxon>Cytophagia</taxon>
        <taxon>Cytophagales</taxon>
        <taxon>Cytophagaceae</taxon>
        <taxon>Spirosoma</taxon>
    </lineage>
</organism>
<evidence type="ECO:0000313" key="2">
    <source>
        <dbReference type="Proteomes" id="UP001597469"/>
    </source>
</evidence>
<protein>
    <submittedName>
        <fullName evidence="1">Uncharacterized protein</fullName>
    </submittedName>
</protein>
<keyword evidence="2" id="KW-1185">Reference proteome</keyword>
<name>A0ABW5MEV0_9BACT</name>
<comment type="caution">
    <text evidence="1">The sequence shown here is derived from an EMBL/GenBank/DDBJ whole genome shotgun (WGS) entry which is preliminary data.</text>
</comment>
<proteinExistence type="predicted"/>
<dbReference type="Proteomes" id="UP001597469">
    <property type="component" value="Unassembled WGS sequence"/>
</dbReference>
<reference evidence="2" key="1">
    <citation type="journal article" date="2019" name="Int. J. Syst. Evol. Microbiol.">
        <title>The Global Catalogue of Microorganisms (GCM) 10K type strain sequencing project: providing services to taxonomists for standard genome sequencing and annotation.</title>
        <authorList>
            <consortium name="The Broad Institute Genomics Platform"/>
            <consortium name="The Broad Institute Genome Sequencing Center for Infectious Disease"/>
            <person name="Wu L."/>
            <person name="Ma J."/>
        </authorList>
    </citation>
    <scope>NUCLEOTIDE SEQUENCE [LARGE SCALE GENOMIC DNA]</scope>
    <source>
        <strain evidence="2">KCTC 42805</strain>
    </source>
</reference>